<dbReference type="EMBL" id="JAAVMX010000002">
    <property type="protein sequence ID" value="KAF4512416.1"/>
    <property type="molecule type" value="Genomic_DNA"/>
</dbReference>
<comment type="caution">
    <text evidence="1">The sequence shown here is derived from an EMBL/GenBank/DDBJ whole genome shotgun (WGS) entry which is preliminary data.</text>
</comment>
<name>A0A8H4PXW4_9HYPO</name>
<organism evidence="1 2">
    <name type="scientific">Ophiocordyceps sinensis</name>
    <dbReference type="NCBI Taxonomy" id="72228"/>
    <lineage>
        <taxon>Eukaryota</taxon>
        <taxon>Fungi</taxon>
        <taxon>Dikarya</taxon>
        <taxon>Ascomycota</taxon>
        <taxon>Pezizomycotina</taxon>
        <taxon>Sordariomycetes</taxon>
        <taxon>Hypocreomycetidae</taxon>
        <taxon>Hypocreales</taxon>
        <taxon>Ophiocordycipitaceae</taxon>
        <taxon>Ophiocordyceps</taxon>
    </lineage>
</organism>
<proteinExistence type="predicted"/>
<protein>
    <submittedName>
        <fullName evidence="1">Uncharacterized protein</fullName>
    </submittedName>
</protein>
<evidence type="ECO:0000313" key="1">
    <source>
        <dbReference type="EMBL" id="KAF4512416.1"/>
    </source>
</evidence>
<keyword evidence="2" id="KW-1185">Reference proteome</keyword>
<accession>A0A8H4PXW4</accession>
<evidence type="ECO:0000313" key="2">
    <source>
        <dbReference type="Proteomes" id="UP000557566"/>
    </source>
</evidence>
<gene>
    <name evidence="1" type="ORF">G6O67_001558</name>
</gene>
<reference evidence="1 2" key="1">
    <citation type="journal article" date="2020" name="Genome Biol. Evol.">
        <title>A new high-quality draft genome assembly of the Chinese cordyceps Ophiocordyceps sinensis.</title>
        <authorList>
            <person name="Shu R."/>
            <person name="Zhang J."/>
            <person name="Meng Q."/>
            <person name="Zhang H."/>
            <person name="Zhou G."/>
            <person name="Li M."/>
            <person name="Wu P."/>
            <person name="Zhao Y."/>
            <person name="Chen C."/>
            <person name="Qin Q."/>
        </authorList>
    </citation>
    <scope>NUCLEOTIDE SEQUENCE [LARGE SCALE GENOMIC DNA]</scope>
    <source>
        <strain evidence="1 2">IOZ07</strain>
    </source>
</reference>
<sequence>MARDLQALTDRLAPLDSTMSIWFGHFERRMDTFAECFDAMNGMLTTMSTRLNDVEDMAAEMDTKVHNLDLKMAELSDGSDSDSDL</sequence>
<dbReference type="AlphaFoldDB" id="A0A8H4PXW4"/>
<dbReference type="Proteomes" id="UP000557566">
    <property type="component" value="Unassembled WGS sequence"/>
</dbReference>